<dbReference type="EMBL" id="JAESWC010000018">
    <property type="protein sequence ID" value="MBL4938354.1"/>
    <property type="molecule type" value="Genomic_DNA"/>
</dbReference>
<dbReference type="RefSeq" id="WP_202751076.1">
    <property type="nucleotide sequence ID" value="NZ_JAESWC010000018.1"/>
</dbReference>
<keyword evidence="1" id="KW-0812">Transmembrane</keyword>
<evidence type="ECO:0000313" key="2">
    <source>
        <dbReference type="EMBL" id="MBL4938354.1"/>
    </source>
</evidence>
<feature type="transmembrane region" description="Helical" evidence="1">
    <location>
        <begin position="17"/>
        <end position="36"/>
    </location>
</feature>
<reference evidence="2 3" key="1">
    <citation type="submission" date="2021-01" db="EMBL/GenBank/DDBJ databases">
        <title>Genome public.</title>
        <authorList>
            <person name="Liu C."/>
            <person name="Sun Q."/>
        </authorList>
    </citation>
    <scope>NUCLEOTIDE SEQUENCE [LARGE SCALE GENOMIC DNA]</scope>
    <source>
        <strain evidence="2 3">YIM B02515</strain>
    </source>
</reference>
<feature type="transmembrane region" description="Helical" evidence="1">
    <location>
        <begin position="99"/>
        <end position="118"/>
    </location>
</feature>
<evidence type="ECO:0000256" key="1">
    <source>
        <dbReference type="SAM" id="Phobius"/>
    </source>
</evidence>
<feature type="transmembrane region" description="Helical" evidence="1">
    <location>
        <begin position="156"/>
        <end position="175"/>
    </location>
</feature>
<name>A0ABS1TG44_9CLOT</name>
<feature type="transmembrane region" description="Helical" evidence="1">
    <location>
        <begin position="56"/>
        <end position="78"/>
    </location>
</feature>
<proteinExistence type="predicted"/>
<accession>A0ABS1TG44</accession>
<feature type="transmembrane region" description="Helical" evidence="1">
    <location>
        <begin position="130"/>
        <end position="149"/>
    </location>
</feature>
<gene>
    <name evidence="2" type="ORF">JK636_21815</name>
</gene>
<evidence type="ECO:0000313" key="3">
    <source>
        <dbReference type="Proteomes" id="UP000632377"/>
    </source>
</evidence>
<sequence length="176" mass="19895">MNNNKHLISNKKERIRVIYSLGIFALFAGILIYLITHTGNQSGFISTRALRKMGGSIGEIAAYGFGFSISMYVIRRVVKRISSKEIKQKLLVLARITREWHVPISIIAFGIILLHAYIMISRGLFFNLRYISGLLALGVLAVQILSGIFRYKKIGVKFHMITGIIFILTMIIHLLT</sequence>
<comment type="caution">
    <text evidence="2">The sequence shown here is derived from an EMBL/GenBank/DDBJ whole genome shotgun (WGS) entry which is preliminary data.</text>
</comment>
<organism evidence="2 3">
    <name type="scientific">Clostridium rhizosphaerae</name>
    <dbReference type="NCBI Taxonomy" id="2803861"/>
    <lineage>
        <taxon>Bacteria</taxon>
        <taxon>Bacillati</taxon>
        <taxon>Bacillota</taxon>
        <taxon>Clostridia</taxon>
        <taxon>Eubacteriales</taxon>
        <taxon>Clostridiaceae</taxon>
        <taxon>Clostridium</taxon>
    </lineage>
</organism>
<keyword evidence="1" id="KW-0472">Membrane</keyword>
<keyword evidence="3" id="KW-1185">Reference proteome</keyword>
<keyword evidence="1" id="KW-1133">Transmembrane helix</keyword>
<dbReference type="Proteomes" id="UP000632377">
    <property type="component" value="Unassembled WGS sequence"/>
</dbReference>
<protein>
    <submittedName>
        <fullName evidence="2">Uncharacterized protein</fullName>
    </submittedName>
</protein>